<gene>
    <name evidence="13" type="ORF">CBF32_00665</name>
</gene>
<dbReference type="EC" id="1.1.1.399" evidence="4"/>
<name>A0A369B191_9ENTE</name>
<dbReference type="PROSITE" id="PS00065">
    <property type="entry name" value="D_2_HYDROXYACID_DH_1"/>
    <property type="match status" value="1"/>
</dbReference>
<dbReference type="InterPro" id="IPR045865">
    <property type="entry name" value="ACT-like_dom_sf"/>
</dbReference>
<dbReference type="Pfam" id="PF02826">
    <property type="entry name" value="2-Hacid_dh_C"/>
    <property type="match status" value="1"/>
</dbReference>
<dbReference type="InterPro" id="IPR002912">
    <property type="entry name" value="ACT_dom"/>
</dbReference>
<dbReference type="GeneID" id="63145578"/>
<evidence type="ECO:0000256" key="11">
    <source>
        <dbReference type="ARBA" id="ARBA00048731"/>
    </source>
</evidence>
<sequence>MVFSIKYYNQIAQEGLDLLDTSKYSLQDSKNPDAIILRSESLHNKQLPKSVMAVARAGAGTNNIPIEEYSENGVVVFNTPGANANAVKELVLGSMLISARPILQGITWTDTLKNENLEQEVEANKKKFVGTELENKTLGVIGLGAIGSRVANDAYQIGMNVLGYDPHVSVDTAWKMSRRVQRVLSVDTIFAEADFISIHIPLLKETKHFIGKKELENMKDTAVLLNFSRGALVDHLAVIEAIETNTIKKYITDFPEKELLNKKGITVLPHLGASTKEAEINCAKSAVKTLSFFLETGNIRNSINFPTTEMIFKTKYRLSIFHKNVPNMIGKISQQIANSQININNLTNRSHKDLAYTLIDLDDLTEESSLIILEKINNINEVIRTRIIENPYL</sequence>
<reference evidence="13 14" key="1">
    <citation type="submission" date="2017-05" db="EMBL/GenBank/DDBJ databases">
        <title>Vagococcus spp. assemblies.</title>
        <authorList>
            <person name="Gulvik C.A."/>
        </authorList>
    </citation>
    <scope>NUCLEOTIDE SEQUENCE [LARGE SCALE GENOMIC DNA]</scope>
    <source>
        <strain evidence="13 14">NCFB 2497</strain>
    </source>
</reference>
<dbReference type="PROSITE" id="PS51671">
    <property type="entry name" value="ACT"/>
    <property type="match status" value="1"/>
</dbReference>
<evidence type="ECO:0000256" key="9">
    <source>
        <dbReference type="ARBA" id="ARBA00030455"/>
    </source>
</evidence>
<dbReference type="Proteomes" id="UP000288197">
    <property type="component" value="Unassembled WGS sequence"/>
</dbReference>
<dbReference type="InterPro" id="IPR006140">
    <property type="entry name" value="D-isomer_DH_NAD-bd"/>
</dbReference>
<dbReference type="UniPathway" id="UPA00135">
    <property type="reaction ID" value="UER00196"/>
</dbReference>
<dbReference type="InterPro" id="IPR029752">
    <property type="entry name" value="D-isomer_DH_CS1"/>
</dbReference>
<dbReference type="SUPFAM" id="SSF55021">
    <property type="entry name" value="ACT-like"/>
    <property type="match status" value="1"/>
</dbReference>
<dbReference type="CDD" id="cd12174">
    <property type="entry name" value="PGDH_like_3"/>
    <property type="match status" value="1"/>
</dbReference>
<keyword evidence="8" id="KW-0520">NAD</keyword>
<dbReference type="Gene3D" id="3.40.50.720">
    <property type="entry name" value="NAD(P)-binding Rossmann-like Domain"/>
    <property type="match status" value="2"/>
</dbReference>
<evidence type="ECO:0000256" key="3">
    <source>
        <dbReference type="ARBA" id="ARBA00005854"/>
    </source>
</evidence>
<organism evidence="13 14">
    <name type="scientific">Vagococcus fluvialis</name>
    <dbReference type="NCBI Taxonomy" id="2738"/>
    <lineage>
        <taxon>Bacteria</taxon>
        <taxon>Bacillati</taxon>
        <taxon>Bacillota</taxon>
        <taxon>Bacilli</taxon>
        <taxon>Lactobacillales</taxon>
        <taxon>Enterococcaceae</taxon>
        <taxon>Vagococcus</taxon>
    </lineage>
</organism>
<accession>A0A369B191</accession>
<dbReference type="PANTHER" id="PTHR42938">
    <property type="entry name" value="FORMATE DEHYDROGENASE 1"/>
    <property type="match status" value="1"/>
</dbReference>
<comment type="pathway">
    <text evidence="2">Amino-acid biosynthesis; L-serine biosynthesis; L-serine from 3-phospho-D-glycerate: step 1/3.</text>
</comment>
<evidence type="ECO:0000256" key="1">
    <source>
        <dbReference type="ARBA" id="ARBA00003800"/>
    </source>
</evidence>
<evidence type="ECO:0000256" key="5">
    <source>
        <dbReference type="ARBA" id="ARBA00013143"/>
    </source>
</evidence>
<evidence type="ECO:0000313" key="14">
    <source>
        <dbReference type="Proteomes" id="UP000288197"/>
    </source>
</evidence>
<dbReference type="InterPro" id="IPR006139">
    <property type="entry name" value="D-isomer_2_OHA_DH_cat_dom"/>
</dbReference>
<dbReference type="RefSeq" id="WP_114288849.1">
    <property type="nucleotide sequence ID" value="NZ_CP081461.1"/>
</dbReference>
<dbReference type="GO" id="GO:0051287">
    <property type="term" value="F:NAD binding"/>
    <property type="evidence" value="ECO:0007669"/>
    <property type="project" value="InterPro"/>
</dbReference>
<dbReference type="PROSITE" id="PS00670">
    <property type="entry name" value="D_2_HYDROXYACID_DH_2"/>
    <property type="match status" value="1"/>
</dbReference>
<dbReference type="AlphaFoldDB" id="A0A369B191"/>
<evidence type="ECO:0000256" key="8">
    <source>
        <dbReference type="ARBA" id="ARBA00023027"/>
    </source>
</evidence>
<evidence type="ECO:0000256" key="7">
    <source>
        <dbReference type="ARBA" id="ARBA00023002"/>
    </source>
</evidence>
<keyword evidence="7 12" id="KW-0560">Oxidoreductase</keyword>
<comment type="caution">
    <text evidence="13">The sequence shown here is derived from an EMBL/GenBank/DDBJ whole genome shotgun (WGS) entry which is preliminary data.</text>
</comment>
<dbReference type="InterPro" id="IPR036291">
    <property type="entry name" value="NAD(P)-bd_dom_sf"/>
</dbReference>
<comment type="catalytic activity">
    <reaction evidence="10">
        <text>(R)-2-hydroxyglutarate + NAD(+) = 2-oxoglutarate + NADH + H(+)</text>
        <dbReference type="Rhea" id="RHEA:49612"/>
        <dbReference type="ChEBI" id="CHEBI:15378"/>
        <dbReference type="ChEBI" id="CHEBI:15801"/>
        <dbReference type="ChEBI" id="CHEBI:16810"/>
        <dbReference type="ChEBI" id="CHEBI:57540"/>
        <dbReference type="ChEBI" id="CHEBI:57945"/>
        <dbReference type="EC" id="1.1.1.399"/>
    </reaction>
</comment>
<evidence type="ECO:0000313" key="13">
    <source>
        <dbReference type="EMBL" id="RSU05541.1"/>
    </source>
</evidence>
<dbReference type="PROSITE" id="PS00671">
    <property type="entry name" value="D_2_HYDROXYACID_DH_3"/>
    <property type="match status" value="1"/>
</dbReference>
<evidence type="ECO:0000256" key="12">
    <source>
        <dbReference type="RuleBase" id="RU003719"/>
    </source>
</evidence>
<dbReference type="EC" id="1.1.1.95" evidence="5"/>
<dbReference type="InterPro" id="IPR029753">
    <property type="entry name" value="D-isomer_DH_CS"/>
</dbReference>
<dbReference type="OrthoDB" id="9805416at2"/>
<dbReference type="PANTHER" id="PTHR42938:SF47">
    <property type="entry name" value="HYDROXYPYRUVATE REDUCTASE"/>
    <property type="match status" value="1"/>
</dbReference>
<dbReference type="SUPFAM" id="SSF51735">
    <property type="entry name" value="NAD(P)-binding Rossmann-fold domains"/>
    <property type="match status" value="1"/>
</dbReference>
<proteinExistence type="inferred from homology"/>
<evidence type="ECO:0000256" key="4">
    <source>
        <dbReference type="ARBA" id="ARBA00013001"/>
    </source>
</evidence>
<dbReference type="SUPFAM" id="SSF52283">
    <property type="entry name" value="Formate/glycerate dehydrogenase catalytic domain-like"/>
    <property type="match status" value="1"/>
</dbReference>
<comment type="similarity">
    <text evidence="3 12">Belongs to the D-isomer specific 2-hydroxyacid dehydrogenase family.</text>
</comment>
<evidence type="ECO:0000256" key="10">
    <source>
        <dbReference type="ARBA" id="ARBA00048126"/>
    </source>
</evidence>
<evidence type="ECO:0000256" key="6">
    <source>
        <dbReference type="ARBA" id="ARBA00021582"/>
    </source>
</evidence>
<evidence type="ECO:0000256" key="2">
    <source>
        <dbReference type="ARBA" id="ARBA00005216"/>
    </source>
</evidence>
<comment type="function">
    <text evidence="1">Catalyzes the reversible oxidation of 3-phospho-D-glycerate to 3-phosphonooxypyruvate, the first step of the phosphorylated L-serine biosynthesis pathway. Also catalyzes the reversible oxidation of 2-hydroxyglutarate to 2-oxoglutarate.</text>
</comment>
<comment type="catalytic activity">
    <reaction evidence="11">
        <text>(2R)-3-phosphoglycerate + NAD(+) = 3-phosphooxypyruvate + NADH + H(+)</text>
        <dbReference type="Rhea" id="RHEA:12641"/>
        <dbReference type="ChEBI" id="CHEBI:15378"/>
        <dbReference type="ChEBI" id="CHEBI:18110"/>
        <dbReference type="ChEBI" id="CHEBI:57540"/>
        <dbReference type="ChEBI" id="CHEBI:57945"/>
        <dbReference type="ChEBI" id="CHEBI:58272"/>
        <dbReference type="EC" id="1.1.1.95"/>
    </reaction>
</comment>
<dbReference type="Gene3D" id="3.30.70.260">
    <property type="match status" value="1"/>
</dbReference>
<protein>
    <recommendedName>
        <fullName evidence="6">D-3-phosphoglycerate dehydrogenase</fullName>
        <ecNumber evidence="4">1.1.1.399</ecNumber>
        <ecNumber evidence="5">1.1.1.95</ecNumber>
    </recommendedName>
    <alternativeName>
        <fullName evidence="9">2-oxoglutarate reductase</fullName>
    </alternativeName>
</protein>
<dbReference type="Pfam" id="PF00389">
    <property type="entry name" value="2-Hacid_dh"/>
    <property type="match status" value="1"/>
</dbReference>
<keyword evidence="14" id="KW-1185">Reference proteome</keyword>
<dbReference type="EMBL" id="NGJX01000001">
    <property type="protein sequence ID" value="RSU05541.1"/>
    <property type="molecule type" value="Genomic_DNA"/>
</dbReference>
<dbReference type="GO" id="GO:0004617">
    <property type="term" value="F:phosphoglycerate dehydrogenase activity"/>
    <property type="evidence" value="ECO:0007669"/>
    <property type="project" value="UniProtKB-EC"/>
</dbReference>